<dbReference type="Proteomes" id="UP001153954">
    <property type="component" value="Unassembled WGS sequence"/>
</dbReference>
<gene>
    <name evidence="1" type="ORF">EEDITHA_LOCUS19256</name>
</gene>
<dbReference type="AlphaFoldDB" id="A0AAU9V0N6"/>
<organism evidence="1 2">
    <name type="scientific">Euphydryas editha</name>
    <name type="common">Edith's checkerspot</name>
    <dbReference type="NCBI Taxonomy" id="104508"/>
    <lineage>
        <taxon>Eukaryota</taxon>
        <taxon>Metazoa</taxon>
        <taxon>Ecdysozoa</taxon>
        <taxon>Arthropoda</taxon>
        <taxon>Hexapoda</taxon>
        <taxon>Insecta</taxon>
        <taxon>Pterygota</taxon>
        <taxon>Neoptera</taxon>
        <taxon>Endopterygota</taxon>
        <taxon>Lepidoptera</taxon>
        <taxon>Glossata</taxon>
        <taxon>Ditrysia</taxon>
        <taxon>Papilionoidea</taxon>
        <taxon>Nymphalidae</taxon>
        <taxon>Nymphalinae</taxon>
        <taxon>Euphydryas</taxon>
    </lineage>
</organism>
<proteinExistence type="predicted"/>
<evidence type="ECO:0000313" key="2">
    <source>
        <dbReference type="Proteomes" id="UP001153954"/>
    </source>
</evidence>
<name>A0AAU9V0N6_EUPED</name>
<reference evidence="1" key="1">
    <citation type="submission" date="2022-03" db="EMBL/GenBank/DDBJ databases">
        <authorList>
            <person name="Tunstrom K."/>
        </authorList>
    </citation>
    <scope>NUCLEOTIDE SEQUENCE</scope>
</reference>
<evidence type="ECO:0000313" key="1">
    <source>
        <dbReference type="EMBL" id="CAH2104933.1"/>
    </source>
</evidence>
<protein>
    <recommendedName>
        <fullName evidence="3">Reverse transcriptase domain-containing protein</fullName>
    </recommendedName>
</protein>
<dbReference type="EMBL" id="CAKOGL010000027">
    <property type="protein sequence ID" value="CAH2104933.1"/>
    <property type="molecule type" value="Genomic_DNA"/>
</dbReference>
<accession>A0AAU9V0N6</accession>
<keyword evidence="2" id="KW-1185">Reference proteome</keyword>
<comment type="caution">
    <text evidence="1">The sequence shown here is derived from an EMBL/GenBank/DDBJ whole genome shotgun (WGS) entry which is preliminary data.</text>
</comment>
<evidence type="ECO:0008006" key="3">
    <source>
        <dbReference type="Google" id="ProtNLM"/>
    </source>
</evidence>
<sequence>MQTASVCLAFVDYEKTFDSIETWAVLQSLQRCHIDYRYFKVLQCLYNNTSMSVRVQEYSTRTIPMPYVSQADVISPKLFTAALEDAFKLLEWKGNGININSEYITSICRRYRAYGRSWKSLEELSIILFIESSPYGWVLK</sequence>